<keyword evidence="1" id="KW-0472">Membrane</keyword>
<evidence type="ECO:0000313" key="2">
    <source>
        <dbReference type="EMBL" id="MDL2408416.1"/>
    </source>
</evidence>
<dbReference type="Proteomes" id="UP001172630">
    <property type="component" value="Unassembled WGS sequence"/>
</dbReference>
<keyword evidence="1" id="KW-1133">Transmembrane helix</keyword>
<evidence type="ECO:0000256" key="1">
    <source>
        <dbReference type="SAM" id="Phobius"/>
    </source>
</evidence>
<evidence type="ECO:0000313" key="3">
    <source>
        <dbReference type="Proteomes" id="UP001172630"/>
    </source>
</evidence>
<gene>
    <name evidence="2" type="ORF">PY650_22745</name>
</gene>
<keyword evidence="1" id="KW-0812">Transmembrane</keyword>
<keyword evidence="3" id="KW-1185">Reference proteome</keyword>
<feature type="transmembrane region" description="Helical" evidence="1">
    <location>
        <begin position="12"/>
        <end position="29"/>
    </location>
</feature>
<feature type="transmembrane region" description="Helical" evidence="1">
    <location>
        <begin position="73"/>
        <end position="95"/>
    </location>
</feature>
<sequence>MTLNDCVDALGVKLTVVVAGLSGGILHGLSRRRYTTREIVASPICGALAAAYLTEPALYYLRAVNWPLPQKDGAAMNATAFVVGVCAMWIADLIFHAISRLIRGGRATP</sequence>
<feature type="transmembrane region" description="Helical" evidence="1">
    <location>
        <begin position="41"/>
        <end position="61"/>
    </location>
</feature>
<proteinExistence type="predicted"/>
<protein>
    <submittedName>
        <fullName evidence="2">Uncharacterized protein</fullName>
    </submittedName>
</protein>
<organism evidence="2 3">
    <name type="scientific">Rhizobium calliandrae</name>
    <dbReference type="NCBI Taxonomy" id="1312182"/>
    <lineage>
        <taxon>Bacteria</taxon>
        <taxon>Pseudomonadati</taxon>
        <taxon>Pseudomonadota</taxon>
        <taxon>Alphaproteobacteria</taxon>
        <taxon>Hyphomicrobiales</taxon>
        <taxon>Rhizobiaceae</taxon>
        <taxon>Rhizobium/Agrobacterium group</taxon>
        <taxon>Rhizobium</taxon>
    </lineage>
</organism>
<name>A0ABT7KJ06_9HYPH</name>
<comment type="caution">
    <text evidence="2">The sequence shown here is derived from an EMBL/GenBank/DDBJ whole genome shotgun (WGS) entry which is preliminary data.</text>
</comment>
<dbReference type="RefSeq" id="WP_285881829.1">
    <property type="nucleotide sequence ID" value="NZ_JARFYN010000033.1"/>
</dbReference>
<accession>A0ABT7KJ06</accession>
<dbReference type="EMBL" id="JARFYN010000033">
    <property type="protein sequence ID" value="MDL2408416.1"/>
    <property type="molecule type" value="Genomic_DNA"/>
</dbReference>
<reference evidence="2" key="1">
    <citation type="submission" date="2023-06" db="EMBL/GenBank/DDBJ databases">
        <title>Phylogenetic Diversity of Rhizobium strains.</title>
        <authorList>
            <person name="Moura F.T."/>
            <person name="Helene L.C.F."/>
            <person name="Hungria M."/>
        </authorList>
    </citation>
    <scope>NUCLEOTIDE SEQUENCE</scope>
    <source>
        <strain evidence="2">CCGE524</strain>
    </source>
</reference>